<gene>
    <name evidence="1" type="ORF">I8J30_21755</name>
</gene>
<organism evidence="1 2">
    <name type="scientific">Paenibacillus lignilyticus</name>
    <dbReference type="NCBI Taxonomy" id="1172615"/>
    <lineage>
        <taxon>Bacteria</taxon>
        <taxon>Bacillati</taxon>
        <taxon>Bacillota</taxon>
        <taxon>Bacilli</taxon>
        <taxon>Bacillales</taxon>
        <taxon>Paenibacillaceae</taxon>
        <taxon>Paenibacillus</taxon>
    </lineage>
</organism>
<proteinExistence type="predicted"/>
<dbReference type="EMBL" id="JAGKSP010000010">
    <property type="protein sequence ID" value="MBP3965340.1"/>
    <property type="molecule type" value="Genomic_DNA"/>
</dbReference>
<evidence type="ECO:0000313" key="2">
    <source>
        <dbReference type="Proteomes" id="UP000673394"/>
    </source>
</evidence>
<keyword evidence="2" id="KW-1185">Reference proteome</keyword>
<dbReference type="RefSeq" id="WP_210661677.1">
    <property type="nucleotide sequence ID" value="NZ_JAGKSP010000010.1"/>
</dbReference>
<dbReference type="PANTHER" id="PTHR42782:SF2">
    <property type="entry name" value="3-OXOACYL-[ACYL-CARRIER-PROTEIN] SYNTHASE-LIKE PROTEIN"/>
    <property type="match status" value="1"/>
</dbReference>
<dbReference type="Pfam" id="PF04305">
    <property type="entry name" value="DUF455"/>
    <property type="match status" value="1"/>
</dbReference>
<sequence>MTETHAIFAGKLVHKRSVEEASGLLKRFYLVEKQVMRTLGGALIKVANWELNKDLPYHFWQDSLRADALRTRIMELRYPRRDVEANHDPKLVQFLSMLIRAQDDAELLAGIYDVVKQELMEQYRLYVEQADPVNDAPTLEFMARFPEQIQQQIDYVHDVRDNIMPQSDASEWRNVIRSYLTGIGGIVGNAVTPEQDAAAAEAEQWILRERAEYVMPRKAARDPRFIPAPSSVPPKRAESPIEIQVLTAIYHITEIWAAEAPGLAIWKWDDMPWEFYFDLARWAYDETRHVKMGEQRLKDWGFEIGIDVPVYEETYASQAQNGGDELDLMALLHRFEIDGPANREKAKQQFESFGDLQTSTHIDYDWADEAIHLKYGHKWLLYKFDNDYEKMQEVMEVTLARYYQYVEDVHKVWDYEPFQSRIATKMIEIEREYNEQQSRNHSSNG</sequence>
<comment type="caution">
    <text evidence="1">The sequence shown here is derived from an EMBL/GenBank/DDBJ whole genome shotgun (WGS) entry which is preliminary data.</text>
</comment>
<dbReference type="PANTHER" id="PTHR42782">
    <property type="entry name" value="SI:CH73-314G15.3"/>
    <property type="match status" value="1"/>
</dbReference>
<dbReference type="Proteomes" id="UP000673394">
    <property type="component" value="Unassembled WGS sequence"/>
</dbReference>
<accession>A0ABS5CHH6</accession>
<dbReference type="InterPro" id="IPR007402">
    <property type="entry name" value="DUF455"/>
</dbReference>
<evidence type="ECO:0000313" key="1">
    <source>
        <dbReference type="EMBL" id="MBP3965340.1"/>
    </source>
</evidence>
<protein>
    <submittedName>
        <fullName evidence="1">DUF455 family protein</fullName>
    </submittedName>
</protein>
<name>A0ABS5CHH6_9BACL</name>
<reference evidence="1 2" key="1">
    <citation type="submission" date="2021-04" db="EMBL/GenBank/DDBJ databases">
        <title>Paenibacillus sp. DLE-14 whole genome sequence.</title>
        <authorList>
            <person name="Ham Y.J."/>
        </authorList>
    </citation>
    <scope>NUCLEOTIDE SEQUENCE [LARGE SCALE GENOMIC DNA]</scope>
    <source>
        <strain evidence="1 2">DLE-14</strain>
    </source>
</reference>